<dbReference type="EMBL" id="MCFG01000010">
    <property type="protein sequence ID" value="ORX87332.1"/>
    <property type="molecule type" value="Genomic_DNA"/>
</dbReference>
<comment type="caution">
    <text evidence="14">The sequence shown here is derived from an EMBL/GenBank/DDBJ whole genome shotgun (WGS) entry which is preliminary data.</text>
</comment>
<dbReference type="GO" id="GO:0051028">
    <property type="term" value="P:mRNA transport"/>
    <property type="evidence" value="ECO:0007669"/>
    <property type="project" value="UniProtKB-KW"/>
</dbReference>
<dbReference type="STRING" id="1754192.A0A1Y1XNM0"/>
<feature type="transmembrane region" description="Helical" evidence="13">
    <location>
        <begin position="63"/>
        <end position="87"/>
    </location>
</feature>
<keyword evidence="7" id="KW-0653">Protein transport</keyword>
<keyword evidence="6" id="KW-0509">mRNA transport</keyword>
<dbReference type="GO" id="GO:0005816">
    <property type="term" value="C:spindle pole body"/>
    <property type="evidence" value="ECO:0007669"/>
    <property type="project" value="TreeGrafter"/>
</dbReference>
<evidence type="ECO:0008006" key="16">
    <source>
        <dbReference type="Google" id="ProtNLM"/>
    </source>
</evidence>
<keyword evidence="9" id="KW-0811">Translocation</keyword>
<reference evidence="14 15" key="1">
    <citation type="submission" date="2016-08" db="EMBL/GenBank/DDBJ databases">
        <title>A Parts List for Fungal Cellulosomes Revealed by Comparative Genomics.</title>
        <authorList>
            <consortium name="DOE Joint Genome Institute"/>
            <person name="Haitjema C.H."/>
            <person name="Gilmore S.P."/>
            <person name="Henske J.K."/>
            <person name="Solomon K.V."/>
            <person name="De Groot R."/>
            <person name="Kuo A."/>
            <person name="Mondo S.J."/>
            <person name="Salamov A.A."/>
            <person name="Labutti K."/>
            <person name="Zhao Z."/>
            <person name="Chiniquy J."/>
            <person name="Barry K."/>
            <person name="Brewer H.M."/>
            <person name="Purvine S.O."/>
            <person name="Wright A.T."/>
            <person name="Boxma B."/>
            <person name="Van Alen T."/>
            <person name="Hackstein J.H."/>
            <person name="Baker S.E."/>
            <person name="Grigoriev I.V."/>
            <person name="O'Malley M.A."/>
        </authorList>
    </citation>
    <scope>NUCLEOTIDE SEQUENCE [LARGE SCALE GENOMIC DNA]</scope>
    <source>
        <strain evidence="14 15">S4</strain>
    </source>
</reference>
<dbReference type="InterPro" id="IPR019049">
    <property type="entry name" value="Nucleoporin_prot_Ndc1/Nup"/>
</dbReference>
<dbReference type="PANTHER" id="PTHR13269">
    <property type="entry name" value="NUCLEOPORIN NDC1"/>
    <property type="match status" value="1"/>
</dbReference>
<evidence type="ECO:0000256" key="3">
    <source>
        <dbReference type="ARBA" id="ARBA00005760"/>
    </source>
</evidence>
<keyword evidence="15" id="KW-1185">Reference proteome</keyword>
<keyword evidence="8 13" id="KW-1133">Transmembrane helix</keyword>
<evidence type="ECO:0000313" key="14">
    <source>
        <dbReference type="EMBL" id="ORX87332.1"/>
    </source>
</evidence>
<dbReference type="Pfam" id="PF09531">
    <property type="entry name" value="Ndc1_Nup"/>
    <property type="match status" value="1"/>
</dbReference>
<evidence type="ECO:0000256" key="10">
    <source>
        <dbReference type="ARBA" id="ARBA00023132"/>
    </source>
</evidence>
<evidence type="ECO:0000256" key="12">
    <source>
        <dbReference type="ARBA" id="ARBA00023242"/>
    </source>
</evidence>
<accession>A0A1Y1XNM0</accession>
<evidence type="ECO:0000256" key="1">
    <source>
        <dbReference type="ARBA" id="ARBA00004232"/>
    </source>
</evidence>
<dbReference type="GO" id="GO:0070762">
    <property type="term" value="C:nuclear pore transmembrane ring"/>
    <property type="evidence" value="ECO:0007669"/>
    <property type="project" value="TreeGrafter"/>
</dbReference>
<evidence type="ECO:0000256" key="7">
    <source>
        <dbReference type="ARBA" id="ARBA00022927"/>
    </source>
</evidence>
<feature type="transmembrane region" description="Helical" evidence="13">
    <location>
        <begin position="117"/>
        <end position="137"/>
    </location>
</feature>
<keyword evidence="4" id="KW-0813">Transport</keyword>
<proteinExistence type="inferred from homology"/>
<evidence type="ECO:0000256" key="2">
    <source>
        <dbReference type="ARBA" id="ARBA00004567"/>
    </source>
</evidence>
<evidence type="ECO:0000256" key="8">
    <source>
        <dbReference type="ARBA" id="ARBA00022989"/>
    </source>
</evidence>
<dbReference type="GO" id="GO:0015031">
    <property type="term" value="P:protein transport"/>
    <property type="evidence" value="ECO:0007669"/>
    <property type="project" value="UniProtKB-KW"/>
</dbReference>
<dbReference type="OrthoDB" id="67850at2759"/>
<feature type="transmembrane region" description="Helical" evidence="13">
    <location>
        <begin position="260"/>
        <end position="279"/>
    </location>
</feature>
<evidence type="ECO:0000256" key="9">
    <source>
        <dbReference type="ARBA" id="ARBA00023010"/>
    </source>
</evidence>
<evidence type="ECO:0000256" key="5">
    <source>
        <dbReference type="ARBA" id="ARBA00022692"/>
    </source>
</evidence>
<dbReference type="GO" id="GO:0030674">
    <property type="term" value="F:protein-macromolecule adaptor activity"/>
    <property type="evidence" value="ECO:0007669"/>
    <property type="project" value="TreeGrafter"/>
</dbReference>
<name>A0A1Y1XNM0_9FUNG</name>
<keyword evidence="11 13" id="KW-0472">Membrane</keyword>
<reference evidence="14 15" key="2">
    <citation type="submission" date="2016-08" db="EMBL/GenBank/DDBJ databases">
        <title>Pervasive Adenine N6-methylation of Active Genes in Fungi.</title>
        <authorList>
            <consortium name="DOE Joint Genome Institute"/>
            <person name="Mondo S.J."/>
            <person name="Dannebaum R.O."/>
            <person name="Kuo R.C."/>
            <person name="Labutti K."/>
            <person name="Haridas S."/>
            <person name="Kuo A."/>
            <person name="Salamov A."/>
            <person name="Ahrendt S.R."/>
            <person name="Lipzen A."/>
            <person name="Sullivan W."/>
            <person name="Andreopoulos W.B."/>
            <person name="Clum A."/>
            <person name="Lindquist E."/>
            <person name="Daum C."/>
            <person name="Ramamoorthy G.K."/>
            <person name="Gryganskyi A."/>
            <person name="Culley D."/>
            <person name="Magnuson J.K."/>
            <person name="James T.Y."/>
            <person name="O'Malley M.A."/>
            <person name="Stajich J.E."/>
            <person name="Spatafora J.W."/>
            <person name="Visel A."/>
            <person name="Grigoriev I.V."/>
        </authorList>
    </citation>
    <scope>NUCLEOTIDE SEQUENCE [LARGE SCALE GENOMIC DNA]</scope>
    <source>
        <strain evidence="14 15">S4</strain>
    </source>
</reference>
<dbReference type="Proteomes" id="UP000193944">
    <property type="component" value="Unassembled WGS sequence"/>
</dbReference>
<evidence type="ECO:0000256" key="4">
    <source>
        <dbReference type="ARBA" id="ARBA00022448"/>
    </source>
</evidence>
<sequence>MPYPFSYQKDLASLRQNFASYSKIYSTIFNKLFIKAAVIQTISVIVIFQLVNSIGSIFHLGSFIKSFFSIKGIFTSLIINIPLFVLLSLKFKYKNVKQDIKPNLLLQILSIFSREKIVFLLLYILSCLVTVFCYLKVKNNKLVNSPFVYPEGPFSTPQVNETFFFVILFGIINGFYYGIKQTLKSLNTLKFPVIERTCFFALKSKLPIIFKNGIKYSFNTTIGTILFYYITGDRIYNCINKFFGLIVKLINRSLGRIDLFQFRFFIHLFLGAALAYMLLELNNYIFQVLLTQPIYISLDDCNPARCLISGLCEEKSPLIKYYAFLELFRIVKYNKPYRELFINDIDSKPNAWSVMSNECIKKIKELSEKLTKHMKENEKKEKSAPQIKKDTPKVKKSILKEIIEFLSPLPENHHMTKPTNNNILQATGHTVEVPNVLLGNELLRNRNSSNTFSSIMASNKNEAIKKQTQSLQPVQPIETEIKYFSTLCAKIKSFLLRFKLGRILLTNSFERQLDIILNDITLEILAIQILGNLVVASLTEDKYGIIQRDIQQILECLLQCLLDAETFIKNPPVALSVDEIINYNKNMPAKLDIIISTLQSTIYQIVIKFYDSLDNFSFSNKYLQKLQKFIDFKE</sequence>
<evidence type="ECO:0000313" key="15">
    <source>
        <dbReference type="Proteomes" id="UP000193944"/>
    </source>
</evidence>
<dbReference type="AlphaFoldDB" id="A0A1Y1XNM0"/>
<comment type="subcellular location">
    <subcellularLocation>
        <location evidence="1">Nucleus membrane</location>
        <topology evidence="1">Multi-pass membrane protein</topology>
    </subcellularLocation>
    <subcellularLocation>
        <location evidence="2">Nucleus</location>
        <location evidence="2">Nuclear pore complex</location>
    </subcellularLocation>
</comment>
<feature type="transmembrane region" description="Helical" evidence="13">
    <location>
        <begin position="32"/>
        <end position="51"/>
    </location>
</feature>
<protein>
    <recommendedName>
        <fullName evidence="16">Nucleoporin NDC1</fullName>
    </recommendedName>
</protein>
<keyword evidence="10" id="KW-0906">Nuclear pore complex</keyword>
<evidence type="ECO:0000256" key="6">
    <source>
        <dbReference type="ARBA" id="ARBA00022816"/>
    </source>
</evidence>
<dbReference type="GO" id="GO:0006999">
    <property type="term" value="P:nuclear pore organization"/>
    <property type="evidence" value="ECO:0007669"/>
    <property type="project" value="TreeGrafter"/>
</dbReference>
<evidence type="ECO:0000256" key="11">
    <source>
        <dbReference type="ARBA" id="ARBA00023136"/>
    </source>
</evidence>
<feature type="transmembrane region" description="Helical" evidence="13">
    <location>
        <begin position="162"/>
        <end position="179"/>
    </location>
</feature>
<organism evidence="14 15">
    <name type="scientific">Anaeromyces robustus</name>
    <dbReference type="NCBI Taxonomy" id="1754192"/>
    <lineage>
        <taxon>Eukaryota</taxon>
        <taxon>Fungi</taxon>
        <taxon>Fungi incertae sedis</taxon>
        <taxon>Chytridiomycota</taxon>
        <taxon>Chytridiomycota incertae sedis</taxon>
        <taxon>Neocallimastigomycetes</taxon>
        <taxon>Neocallimastigales</taxon>
        <taxon>Neocallimastigaceae</taxon>
        <taxon>Anaeromyces</taxon>
    </lineage>
</organism>
<gene>
    <name evidence="14" type="ORF">BCR32DRAFT_289443</name>
</gene>
<keyword evidence="12" id="KW-0539">Nucleus</keyword>
<comment type="similarity">
    <text evidence="3">Belongs to the NDC1 family.</text>
</comment>
<dbReference type="GO" id="GO:0031965">
    <property type="term" value="C:nuclear membrane"/>
    <property type="evidence" value="ECO:0007669"/>
    <property type="project" value="UniProtKB-SubCell"/>
</dbReference>
<keyword evidence="5 13" id="KW-0812">Transmembrane</keyword>
<dbReference type="PANTHER" id="PTHR13269:SF6">
    <property type="entry name" value="NUCLEOPORIN NDC1"/>
    <property type="match status" value="1"/>
</dbReference>
<evidence type="ECO:0000256" key="13">
    <source>
        <dbReference type="SAM" id="Phobius"/>
    </source>
</evidence>